<dbReference type="Proteomes" id="UP000282818">
    <property type="component" value="Unassembled WGS sequence"/>
</dbReference>
<dbReference type="SUPFAM" id="SSF55073">
    <property type="entry name" value="Nucleotide cyclase"/>
    <property type="match status" value="1"/>
</dbReference>
<proteinExistence type="predicted"/>
<keyword evidence="6" id="KW-1185">Reference proteome</keyword>
<protein>
    <submittedName>
        <fullName evidence="5">EAL domain-containing protein</fullName>
    </submittedName>
</protein>
<dbReference type="PROSITE" id="PS50883">
    <property type="entry name" value="EAL"/>
    <property type="match status" value="1"/>
</dbReference>
<dbReference type="NCBIfam" id="TIGR00254">
    <property type="entry name" value="GGDEF"/>
    <property type="match status" value="1"/>
</dbReference>
<dbReference type="PANTHER" id="PTHR33121">
    <property type="entry name" value="CYCLIC DI-GMP PHOSPHODIESTERASE PDEF"/>
    <property type="match status" value="1"/>
</dbReference>
<dbReference type="CDD" id="cd01948">
    <property type="entry name" value="EAL"/>
    <property type="match status" value="1"/>
</dbReference>
<dbReference type="Pfam" id="PF11849">
    <property type="entry name" value="DUF3369"/>
    <property type="match status" value="1"/>
</dbReference>
<dbReference type="PANTHER" id="PTHR33121:SF71">
    <property type="entry name" value="OXYGEN SENSOR PROTEIN DOSP"/>
    <property type="match status" value="1"/>
</dbReference>
<dbReference type="InterPro" id="IPR021800">
    <property type="entry name" value="DUF3369"/>
</dbReference>
<sequence>MLPKEEELFTFANEMPAPKQPDLPAWRILIVDDEPDVHEATRFALKEQRILGRPLELCSAYSAQEAKRILADEAEFACILLDVVMETSSSGLELISYIRETLQQTSTRIVLRTGQPGYAPEVAVIEKYDVNDYKSKDELTRTRLITTLTASLRSYEQIRSILSHDESLNQFIASSRELFCEHDVDNYAAELIKQLSNILGVESSGAVCTYDRDRDQFELLAATGRYHQTSMEIGHSLPESVCQQLKAATQTQTHALDEDFILLSLQPPHSHELYIYLDFGRKASPLDLHLIDLFCSSAPVGYDNAWLFEQMAEQAYCDPLTKLPNRAGFQKELARAVKLGNPFFLIHTDIDNFQEVNDGLGYPLGNEALVTIAHHLQEIFGEQALYGRNSSDTFCVAIFQPHQSTMSLYMRHLEASLESTFNVMGYELPLSLTSGIVRFPDHGKDADTLLQNVGIALKHAKKHQRAGYTEFGQEFEQQLQRRLQVASELRHCVERNELQLYYQPQICLKDQKVIGAEALVRWIKDGKMIPPGEFISTAETSGFIVPMGYWILEEACNEQIRWHTELGLQLKVAVNVSVRQLKDPSFIGRLDDILRRTGIDAKCLELEVTESMMMENSRDLRKILQLIRQRGLSIALDDFGTGYSSLSHLQELPINLLKIDRSFISKVTKSEEDRAITSLMIKTGELLKLRVIAEGIEEAYQHEELIKLGCHEAQGYHYSRPLSKADFMALLQEYPELESS</sequence>
<dbReference type="SUPFAM" id="SSF52172">
    <property type="entry name" value="CheY-like"/>
    <property type="match status" value="1"/>
</dbReference>
<name>A0A437QCX2_9GAMM</name>
<dbReference type="Pfam" id="PF00990">
    <property type="entry name" value="GGDEF"/>
    <property type="match status" value="1"/>
</dbReference>
<evidence type="ECO:0000259" key="3">
    <source>
        <dbReference type="PROSITE" id="PS50883"/>
    </source>
</evidence>
<dbReference type="PROSITE" id="PS50887">
    <property type="entry name" value="GGDEF"/>
    <property type="match status" value="1"/>
</dbReference>
<dbReference type="AlphaFoldDB" id="A0A437QCX2"/>
<dbReference type="InterPro" id="IPR043128">
    <property type="entry name" value="Rev_trsase/Diguanyl_cyclase"/>
</dbReference>
<dbReference type="Pfam" id="PF00072">
    <property type="entry name" value="Response_reg"/>
    <property type="match status" value="1"/>
</dbReference>
<dbReference type="InterPro" id="IPR011006">
    <property type="entry name" value="CheY-like_superfamily"/>
</dbReference>
<dbReference type="InterPro" id="IPR050706">
    <property type="entry name" value="Cyclic-di-GMP_PDE-like"/>
</dbReference>
<dbReference type="SMART" id="SM00267">
    <property type="entry name" value="GGDEF"/>
    <property type="match status" value="1"/>
</dbReference>
<evidence type="ECO:0000256" key="1">
    <source>
        <dbReference type="PROSITE-ProRule" id="PRU00169"/>
    </source>
</evidence>
<dbReference type="InterPro" id="IPR001633">
    <property type="entry name" value="EAL_dom"/>
</dbReference>
<dbReference type="Gene3D" id="3.30.70.270">
    <property type="match status" value="1"/>
</dbReference>
<dbReference type="InterPro" id="IPR035919">
    <property type="entry name" value="EAL_sf"/>
</dbReference>
<dbReference type="PROSITE" id="PS50110">
    <property type="entry name" value="RESPONSE_REGULATORY"/>
    <property type="match status" value="1"/>
</dbReference>
<dbReference type="InterPro" id="IPR000160">
    <property type="entry name" value="GGDEF_dom"/>
</dbReference>
<dbReference type="EMBL" id="SACQ01000001">
    <property type="protein sequence ID" value="RVU32398.1"/>
    <property type="molecule type" value="Genomic_DNA"/>
</dbReference>
<comment type="caution">
    <text evidence="5">The sequence shown here is derived from an EMBL/GenBank/DDBJ whole genome shotgun (WGS) entry which is preliminary data.</text>
</comment>
<dbReference type="SMART" id="SM00448">
    <property type="entry name" value="REC"/>
    <property type="match status" value="1"/>
</dbReference>
<dbReference type="Pfam" id="PF00563">
    <property type="entry name" value="EAL"/>
    <property type="match status" value="1"/>
</dbReference>
<evidence type="ECO:0000313" key="5">
    <source>
        <dbReference type="EMBL" id="RVU32398.1"/>
    </source>
</evidence>
<feature type="domain" description="Response regulatory" evidence="2">
    <location>
        <begin position="27"/>
        <end position="151"/>
    </location>
</feature>
<dbReference type="GO" id="GO:0071111">
    <property type="term" value="F:cyclic-guanylate-specific phosphodiesterase activity"/>
    <property type="evidence" value="ECO:0007669"/>
    <property type="project" value="InterPro"/>
</dbReference>
<evidence type="ECO:0000259" key="2">
    <source>
        <dbReference type="PROSITE" id="PS50110"/>
    </source>
</evidence>
<feature type="domain" description="GGDEF" evidence="4">
    <location>
        <begin position="341"/>
        <end position="473"/>
    </location>
</feature>
<dbReference type="GO" id="GO:0000160">
    <property type="term" value="P:phosphorelay signal transduction system"/>
    <property type="evidence" value="ECO:0007669"/>
    <property type="project" value="InterPro"/>
</dbReference>
<reference evidence="5 6" key="1">
    <citation type="submission" date="2019-01" db="EMBL/GenBank/DDBJ databases">
        <authorList>
            <person name="Chen W.-M."/>
        </authorList>
    </citation>
    <scope>NUCLEOTIDE SEQUENCE [LARGE SCALE GENOMIC DNA]</scope>
    <source>
        <strain evidence="5 6">HPM-16</strain>
    </source>
</reference>
<keyword evidence="1" id="KW-0597">Phosphoprotein</keyword>
<accession>A0A437QCX2</accession>
<dbReference type="InterPro" id="IPR029787">
    <property type="entry name" value="Nucleotide_cyclase"/>
</dbReference>
<gene>
    <name evidence="5" type="ORF">EOE65_01730</name>
</gene>
<organism evidence="5 6">
    <name type="scientific">Neptunomonas marina</name>
    <dbReference type="NCBI Taxonomy" id="1815562"/>
    <lineage>
        <taxon>Bacteria</taxon>
        <taxon>Pseudomonadati</taxon>
        <taxon>Pseudomonadota</taxon>
        <taxon>Gammaproteobacteria</taxon>
        <taxon>Oceanospirillales</taxon>
        <taxon>Oceanospirillaceae</taxon>
        <taxon>Neptunomonas</taxon>
    </lineage>
</organism>
<evidence type="ECO:0000313" key="6">
    <source>
        <dbReference type="Proteomes" id="UP000282818"/>
    </source>
</evidence>
<dbReference type="Gene3D" id="3.40.50.2300">
    <property type="match status" value="1"/>
</dbReference>
<feature type="domain" description="EAL" evidence="3">
    <location>
        <begin position="482"/>
        <end position="735"/>
    </location>
</feature>
<feature type="modified residue" description="4-aspartylphosphate" evidence="1">
    <location>
        <position position="82"/>
    </location>
</feature>
<dbReference type="CDD" id="cd01949">
    <property type="entry name" value="GGDEF"/>
    <property type="match status" value="1"/>
</dbReference>
<evidence type="ECO:0000259" key="4">
    <source>
        <dbReference type="PROSITE" id="PS50887"/>
    </source>
</evidence>
<dbReference type="SMART" id="SM00052">
    <property type="entry name" value="EAL"/>
    <property type="match status" value="1"/>
</dbReference>
<dbReference type="RefSeq" id="WP_127692567.1">
    <property type="nucleotide sequence ID" value="NZ_SACQ01000001.1"/>
</dbReference>
<dbReference type="SUPFAM" id="SSF141868">
    <property type="entry name" value="EAL domain-like"/>
    <property type="match status" value="1"/>
</dbReference>
<dbReference type="Gene3D" id="3.20.20.450">
    <property type="entry name" value="EAL domain"/>
    <property type="match status" value="1"/>
</dbReference>
<dbReference type="InterPro" id="IPR001789">
    <property type="entry name" value="Sig_transdc_resp-reg_receiver"/>
</dbReference>